<sequence>MQGGKRAYPRLSACGLNCGLCPRFHTDGASRCPGCGGEDFFAKRPSCGVLSCNKRNGGIEYCYLCREYPCGKFDGAQDSDSFITHRNMRENFERIRKSGLSAYQAELDEKVAILEELLEQYNDGRKKSFFCLAVNLLELQDVRELMAQLKQEEKPGNTVKENAAVAVRLFEDMAKKRNMELKLRKKKH</sequence>
<comment type="caution">
    <text evidence="2">The sequence shown here is derived from an EMBL/GenBank/DDBJ whole genome shotgun (WGS) entry which is preliminary data.</text>
</comment>
<dbReference type="InterPro" id="IPR024227">
    <property type="entry name" value="DUF3795"/>
</dbReference>
<dbReference type="OrthoDB" id="5419848at2"/>
<reference evidence="2 3" key="1">
    <citation type="submission" date="2015-04" db="EMBL/GenBank/DDBJ databases">
        <title>Draft genome sequence of bacteremic isolate Catabacter hongkongensis type strain HKU16T.</title>
        <authorList>
            <person name="Lau S.K."/>
            <person name="Teng J.L."/>
            <person name="Huang Y."/>
            <person name="Curreem S.O."/>
            <person name="Tsui S.K."/>
            <person name="Woo P.C."/>
        </authorList>
    </citation>
    <scope>NUCLEOTIDE SEQUENCE [LARGE SCALE GENOMIC DNA]</scope>
    <source>
        <strain evidence="2 3">HKU16</strain>
    </source>
</reference>
<dbReference type="AlphaFoldDB" id="A0A0M2NKQ3"/>
<evidence type="ECO:0008006" key="4">
    <source>
        <dbReference type="Google" id="ProtNLM"/>
    </source>
</evidence>
<feature type="coiled-coil region" evidence="1">
    <location>
        <begin position="100"/>
        <end position="152"/>
    </location>
</feature>
<dbReference type="Proteomes" id="UP000034076">
    <property type="component" value="Unassembled WGS sequence"/>
</dbReference>
<gene>
    <name evidence="2" type="ORF">CHK_1399</name>
</gene>
<evidence type="ECO:0000256" key="1">
    <source>
        <dbReference type="SAM" id="Coils"/>
    </source>
</evidence>
<evidence type="ECO:0000313" key="3">
    <source>
        <dbReference type="Proteomes" id="UP000034076"/>
    </source>
</evidence>
<dbReference type="PATRIC" id="fig|270498.16.peg.839"/>
<dbReference type="STRING" id="270498.CHK_1399"/>
<accession>A0A0M2NKQ3</accession>
<name>A0A0M2NKQ3_9FIRM</name>
<organism evidence="2 3">
    <name type="scientific">Christensenella hongkongensis</name>
    <dbReference type="NCBI Taxonomy" id="270498"/>
    <lineage>
        <taxon>Bacteria</taxon>
        <taxon>Bacillati</taxon>
        <taxon>Bacillota</taxon>
        <taxon>Clostridia</taxon>
        <taxon>Christensenellales</taxon>
        <taxon>Christensenellaceae</taxon>
        <taxon>Christensenella</taxon>
    </lineage>
</organism>
<evidence type="ECO:0000313" key="2">
    <source>
        <dbReference type="EMBL" id="KKI51012.1"/>
    </source>
</evidence>
<dbReference type="RefSeq" id="WP_046443279.1">
    <property type="nucleotide sequence ID" value="NZ_LAYJ01000088.1"/>
</dbReference>
<protein>
    <recommendedName>
        <fullName evidence="4">DUF3795 domain-containing protein</fullName>
    </recommendedName>
</protein>
<proteinExistence type="predicted"/>
<dbReference type="Pfam" id="PF12675">
    <property type="entry name" value="DUF3795"/>
    <property type="match status" value="1"/>
</dbReference>
<dbReference type="EMBL" id="LAYJ01000088">
    <property type="protein sequence ID" value="KKI51012.1"/>
    <property type="molecule type" value="Genomic_DNA"/>
</dbReference>
<keyword evidence="3" id="KW-1185">Reference proteome</keyword>
<keyword evidence="1" id="KW-0175">Coiled coil</keyword>